<comment type="caution">
    <text evidence="6">The sequence shown here is derived from an EMBL/GenBank/DDBJ whole genome shotgun (WGS) entry which is preliminary data.</text>
</comment>
<feature type="domain" description="CUB" evidence="5">
    <location>
        <begin position="20"/>
        <end position="141"/>
    </location>
</feature>
<dbReference type="Pfam" id="PF00431">
    <property type="entry name" value="CUB"/>
    <property type="match status" value="1"/>
</dbReference>
<keyword evidence="4" id="KW-0472">Membrane</keyword>
<proteinExistence type="predicted"/>
<dbReference type="InterPro" id="IPR000859">
    <property type="entry name" value="CUB_dom"/>
</dbReference>
<evidence type="ECO:0000256" key="4">
    <source>
        <dbReference type="SAM" id="Phobius"/>
    </source>
</evidence>
<keyword evidence="4" id="KW-0812">Transmembrane</keyword>
<dbReference type="SMART" id="SM00042">
    <property type="entry name" value="CUB"/>
    <property type="match status" value="1"/>
</dbReference>
<dbReference type="SUPFAM" id="SSF49854">
    <property type="entry name" value="Spermadhesin, CUB domain"/>
    <property type="match status" value="1"/>
</dbReference>
<dbReference type="EMBL" id="CAJPWZ010001795">
    <property type="protein sequence ID" value="CAG2224037.1"/>
    <property type="molecule type" value="Genomic_DNA"/>
</dbReference>
<feature type="region of interest" description="Disordered" evidence="3">
    <location>
        <begin position="178"/>
        <end position="202"/>
    </location>
</feature>
<feature type="compositionally biased region" description="Low complexity" evidence="3">
    <location>
        <begin position="376"/>
        <end position="396"/>
    </location>
</feature>
<dbReference type="Gene3D" id="2.60.120.290">
    <property type="entry name" value="Spermadhesin, CUB domain"/>
    <property type="match status" value="1"/>
</dbReference>
<evidence type="ECO:0000256" key="2">
    <source>
        <dbReference type="PROSITE-ProRule" id="PRU00059"/>
    </source>
</evidence>
<keyword evidence="4" id="KW-1133">Transmembrane helix</keyword>
<protein>
    <recommendedName>
        <fullName evidence="5">CUB domain-containing protein</fullName>
    </recommendedName>
</protein>
<gene>
    <name evidence="6" type="ORF">MEDL_37294</name>
</gene>
<name>A0A8S3SZD6_MYTED</name>
<evidence type="ECO:0000313" key="6">
    <source>
        <dbReference type="EMBL" id="CAG2224037.1"/>
    </source>
</evidence>
<feature type="compositionally biased region" description="Polar residues" evidence="3">
    <location>
        <begin position="281"/>
        <end position="299"/>
    </location>
</feature>
<feature type="compositionally biased region" description="Low complexity" evidence="3">
    <location>
        <begin position="338"/>
        <end position="367"/>
    </location>
</feature>
<dbReference type="InterPro" id="IPR035914">
    <property type="entry name" value="Sperma_CUB_dom_sf"/>
</dbReference>
<feature type="compositionally biased region" description="Low complexity" evidence="3">
    <location>
        <begin position="241"/>
        <end position="280"/>
    </location>
</feature>
<accession>A0A8S3SZD6</accession>
<evidence type="ECO:0000259" key="5">
    <source>
        <dbReference type="PROSITE" id="PS01180"/>
    </source>
</evidence>
<evidence type="ECO:0000256" key="1">
    <source>
        <dbReference type="ARBA" id="ARBA00023157"/>
    </source>
</evidence>
<comment type="caution">
    <text evidence="2">Lacks conserved residue(s) required for the propagation of feature annotation.</text>
</comment>
<dbReference type="Proteomes" id="UP000683360">
    <property type="component" value="Unassembled WGS sequence"/>
</dbReference>
<feature type="region of interest" description="Disordered" evidence="3">
    <location>
        <begin position="241"/>
        <end position="396"/>
    </location>
</feature>
<feature type="compositionally biased region" description="Low complexity" evidence="3">
    <location>
        <begin position="179"/>
        <end position="197"/>
    </location>
</feature>
<sequence length="542" mass="57955">MVKKCYLWTCDIWILVCCNCMISLTATPLINVFTSHPGYDGHVRYPDGNYTQDWYLTTNWINHTIKIHFATCFIENSKGVCLFDYLYVYDGANSSSPELLKTCCGKIHSATLESSTGEMYIFFETDNTVGDTGFEIEYWSNGITTTTTTTTVAPTTEINTDTTTMQISTAGKTTTMQISSAGKTTNSANSSATSDKSGTSDASVISTITSSSHEPEVYTASTILDQNLQTTTGYFSQTSDISTSHASGSSTGESFSTETQTSNPNAYSSTASIASSSTATNKETIGESFSNETQNPNAYSSTTSIDSSSTVTNKETFDQNSHSSASAFTGTTITISHPNSATSNTTASPSTVSDDGMDTSTDSTNTTAMHINSVDTTTHSASNSNTSYTNEQNSHSSASAFASTTVTIAQPNNAPLNTTSPSIVSDAGNDNSRYIIIACVVTGLLVIIVAVLIVVMVMKKNKAATYPRPFLVDDGKPIQPDSRNTKFKNGQKMAFTAPPPTPPLHTIMPQTETNLFDLDLPEKGRANRLPPLYSSINTSNTN</sequence>
<feature type="compositionally biased region" description="Polar residues" evidence="3">
    <location>
        <begin position="318"/>
        <end position="337"/>
    </location>
</feature>
<dbReference type="OrthoDB" id="10368673at2759"/>
<feature type="compositionally biased region" description="Low complexity" evidence="3">
    <location>
        <begin position="300"/>
        <end position="312"/>
    </location>
</feature>
<reference evidence="6" key="1">
    <citation type="submission" date="2021-03" db="EMBL/GenBank/DDBJ databases">
        <authorList>
            <person name="Bekaert M."/>
        </authorList>
    </citation>
    <scope>NUCLEOTIDE SEQUENCE</scope>
</reference>
<dbReference type="PROSITE" id="PS01180">
    <property type="entry name" value="CUB"/>
    <property type="match status" value="1"/>
</dbReference>
<dbReference type="AlphaFoldDB" id="A0A8S3SZD6"/>
<dbReference type="CDD" id="cd00041">
    <property type="entry name" value="CUB"/>
    <property type="match status" value="1"/>
</dbReference>
<evidence type="ECO:0000313" key="7">
    <source>
        <dbReference type="Proteomes" id="UP000683360"/>
    </source>
</evidence>
<keyword evidence="1" id="KW-1015">Disulfide bond</keyword>
<keyword evidence="7" id="KW-1185">Reference proteome</keyword>
<feature type="transmembrane region" description="Helical" evidence="4">
    <location>
        <begin position="434"/>
        <end position="458"/>
    </location>
</feature>
<evidence type="ECO:0000256" key="3">
    <source>
        <dbReference type="SAM" id="MobiDB-lite"/>
    </source>
</evidence>
<organism evidence="6 7">
    <name type="scientific">Mytilus edulis</name>
    <name type="common">Blue mussel</name>
    <dbReference type="NCBI Taxonomy" id="6550"/>
    <lineage>
        <taxon>Eukaryota</taxon>
        <taxon>Metazoa</taxon>
        <taxon>Spiralia</taxon>
        <taxon>Lophotrochozoa</taxon>
        <taxon>Mollusca</taxon>
        <taxon>Bivalvia</taxon>
        <taxon>Autobranchia</taxon>
        <taxon>Pteriomorphia</taxon>
        <taxon>Mytilida</taxon>
        <taxon>Mytiloidea</taxon>
        <taxon>Mytilidae</taxon>
        <taxon>Mytilinae</taxon>
        <taxon>Mytilus</taxon>
    </lineage>
</organism>
<feature type="transmembrane region" description="Helical" evidence="4">
    <location>
        <begin position="12"/>
        <end position="33"/>
    </location>
</feature>